<proteinExistence type="predicted"/>
<dbReference type="RefSeq" id="WP_216834165.1">
    <property type="nucleotide sequence ID" value="NZ_JAFNJS010000001.1"/>
</dbReference>
<sequence length="177" mass="18839">MKVHQEGHPAVTSRRSHLQFVSLPLTLACWLAAGPAAAQWRTGKVAEPAPVLESRRGKLAGYAAMLDAAAERLHASMMALVAYGTRDPQRGSVPPQQQALVDQAQRAWLVVKNTPEDFALNDIYTAVDRQFAESVGRMQRAATAPSEAVAEARSILTAMERLEDAAAAAAMAAGPAP</sequence>
<dbReference type="PROSITE" id="PS51257">
    <property type="entry name" value="PROKAR_LIPOPROTEIN"/>
    <property type="match status" value="1"/>
</dbReference>
<protein>
    <recommendedName>
        <fullName evidence="3">DUF4142 domain-containing protein</fullName>
    </recommendedName>
</protein>
<evidence type="ECO:0008006" key="3">
    <source>
        <dbReference type="Google" id="ProtNLM"/>
    </source>
</evidence>
<keyword evidence="2" id="KW-1185">Reference proteome</keyword>
<organism evidence="1 2">
    <name type="scientific">Falsiroseomonas tokyonensis</name>
    <dbReference type="NCBI Taxonomy" id="430521"/>
    <lineage>
        <taxon>Bacteria</taxon>
        <taxon>Pseudomonadati</taxon>
        <taxon>Pseudomonadota</taxon>
        <taxon>Alphaproteobacteria</taxon>
        <taxon>Acetobacterales</taxon>
        <taxon>Roseomonadaceae</taxon>
        <taxon>Falsiroseomonas</taxon>
    </lineage>
</organism>
<evidence type="ECO:0000313" key="2">
    <source>
        <dbReference type="Proteomes" id="UP001595420"/>
    </source>
</evidence>
<gene>
    <name evidence="1" type="ORF">ACFOD3_02135</name>
</gene>
<evidence type="ECO:0000313" key="1">
    <source>
        <dbReference type="EMBL" id="MFC2998670.1"/>
    </source>
</evidence>
<accession>A0ABV7BM18</accession>
<comment type="caution">
    <text evidence="1">The sequence shown here is derived from an EMBL/GenBank/DDBJ whole genome shotgun (WGS) entry which is preliminary data.</text>
</comment>
<name>A0ABV7BM18_9PROT</name>
<dbReference type="EMBL" id="JBHRSB010000001">
    <property type="protein sequence ID" value="MFC2998670.1"/>
    <property type="molecule type" value="Genomic_DNA"/>
</dbReference>
<reference evidence="2" key="1">
    <citation type="journal article" date="2019" name="Int. J. Syst. Evol. Microbiol.">
        <title>The Global Catalogue of Microorganisms (GCM) 10K type strain sequencing project: providing services to taxonomists for standard genome sequencing and annotation.</title>
        <authorList>
            <consortium name="The Broad Institute Genomics Platform"/>
            <consortium name="The Broad Institute Genome Sequencing Center for Infectious Disease"/>
            <person name="Wu L."/>
            <person name="Ma J."/>
        </authorList>
    </citation>
    <scope>NUCLEOTIDE SEQUENCE [LARGE SCALE GENOMIC DNA]</scope>
    <source>
        <strain evidence="2">CGMCC 1.16855</strain>
    </source>
</reference>
<dbReference type="Proteomes" id="UP001595420">
    <property type="component" value="Unassembled WGS sequence"/>
</dbReference>